<feature type="domain" description="MMS19 C-terminal" evidence="5">
    <location>
        <begin position="640"/>
        <end position="1018"/>
    </location>
</feature>
<dbReference type="GO" id="GO:0006281">
    <property type="term" value="P:DNA repair"/>
    <property type="evidence" value="ECO:0007669"/>
    <property type="project" value="UniProtKB-UniRule"/>
</dbReference>
<comment type="function">
    <text evidence="4">Key component of the cytosolic iron-sulfur protein assembly (CIA) complex, a multiprotein complex that mediates the incorporation of iron-sulfur cluster into apoproteins specifically involved in DNA metabolism and genomic integrity. In the CIA complex, MMS19 acts as an adapter between early-acting CIA components and a subset of cellular target iron-sulfur proteins.</text>
</comment>
<sequence>MAKASSWVRHVESFVDSSRSSEQQKASINAIAELVKNDLLTIEGLVRELELYLTTNDSVIRARGILLLAEVLAQLHSKPLHHASIHFLIGFFTSRLADWQALHGALVGCLVLLRRKKDVGMVMGNDARTLAHSCLENVQIQSLALHDRKLCFELFRCLLDMHPEDVATLGEDLVHGICAAIDQEKDPRCLMDAFHIVRNLARLYPEPSGPVGGYASELFEVLSCYFPVHFTHLKVDDTGILREDLSEALMHAFCASPFFEEFAIPLLLDKLSSSLHLAKLDSLKYLGSCILWYGANRMSKHAKKLWFSLKDVIFHFPRNSSILVPKSIEEKDSLSYQIAEEALKCLRAAISQFSNSDDDPFSSLIINDEDIEMSFLSGTEGRSYECMSEESQRKIIAVGSILCELVKASGPSNEHARDHYQWLTFSSDMTYNGRLNFGALYLSVELLSSCRDLAVAAQDSSEFILHSEWCSLLQGLQILVTFPKNSLQASTSLWKPALEALFQIGLFVGKSHDPEKRRSYEIIVLEKILSLPWLEALYSIGSTAVEFMLRVIQELERVIFSSFIKIYIKDGKTLIQLFDFIPVRCFHGTHPSWCKRTERFEEVGMRFVQCVWNQIESDADFKIGLEKRRICSFLFQDISDALMMTTKLVVSGCRVEKQVLIVQKAYSILLSKKFFPPEQLAFPSVEESLRLMPCLNQLSRKDALFVSLFASVLLALNPKTPIPDTSLILRFLMLYLLKGCSSAAQALGSLLNKWSLHDTTEPTAFILEEAIELILDKGLLEIIDDALKICSVDAGHQLLTHGLVGLSWIGKGLLMRGHEKAEKVIRLLLKCLLLPDNMKTTSSGENISVESGQDKHILVARSAADAFHVLLCDSEDCLNKKFHATVRPLYQQRFFSAVMPAMLSSIKDCKSQTTRTLRLTTKAYIVKLDTTPLAAVITESRKVVSFILDALSVLSLESQSKEMVYGLLLVLSGIITVENEREAAMENAPIIISCLIGLISYPHMMLVRETAVQCLMAMSELPHVLRAVSRALDDIKRPVRLEAARCRQAWASIASRSLHC</sequence>
<evidence type="ECO:0000259" key="5">
    <source>
        <dbReference type="Pfam" id="PF12460"/>
    </source>
</evidence>
<evidence type="ECO:0000256" key="2">
    <source>
        <dbReference type="ARBA" id="ARBA00022737"/>
    </source>
</evidence>
<evidence type="ECO:0000256" key="4">
    <source>
        <dbReference type="RuleBase" id="RU367072"/>
    </source>
</evidence>
<dbReference type="InterPro" id="IPR016024">
    <property type="entry name" value="ARM-type_fold"/>
</dbReference>
<dbReference type="InterPro" id="IPR024687">
    <property type="entry name" value="MMS19_C"/>
</dbReference>
<dbReference type="Proteomes" id="UP001189122">
    <property type="component" value="Unassembled WGS sequence"/>
</dbReference>
<keyword evidence="4" id="KW-0234">DNA repair</keyword>
<feature type="domain" description="MMS19 N-terminal" evidence="6">
    <location>
        <begin position="46"/>
        <end position="315"/>
    </location>
</feature>
<name>A0A7I8JSY0_SPIIN</name>
<evidence type="ECO:0000259" key="6">
    <source>
        <dbReference type="Pfam" id="PF14500"/>
    </source>
</evidence>
<evidence type="ECO:0000313" key="7">
    <source>
        <dbReference type="EMBL" id="CAA2633800.1"/>
    </source>
</evidence>
<comment type="subcellular location">
    <subcellularLocation>
        <location evidence="1 4">Nucleus</location>
    </subcellularLocation>
</comment>
<evidence type="ECO:0000256" key="3">
    <source>
        <dbReference type="ARBA" id="ARBA00023242"/>
    </source>
</evidence>
<dbReference type="GO" id="GO:0005634">
    <property type="term" value="C:nucleus"/>
    <property type="evidence" value="ECO:0007669"/>
    <property type="project" value="UniProtKB-SubCell"/>
</dbReference>
<keyword evidence="2" id="KW-0677">Repeat</keyword>
<evidence type="ECO:0000313" key="8">
    <source>
        <dbReference type="Proteomes" id="UP001189122"/>
    </source>
</evidence>
<keyword evidence="4" id="KW-0227">DNA damage</keyword>
<dbReference type="Pfam" id="PF14500">
    <property type="entry name" value="MMS19_N"/>
    <property type="match status" value="1"/>
</dbReference>
<proteinExistence type="inferred from homology"/>
<dbReference type="InterPro" id="IPR039920">
    <property type="entry name" value="MMS19"/>
</dbReference>
<dbReference type="AlphaFoldDB" id="A0A7I8JSY0"/>
<comment type="similarity">
    <text evidence="4">Belongs to the MET18/MMS19 family.</text>
</comment>
<dbReference type="InterPro" id="IPR029240">
    <property type="entry name" value="MMS19_N"/>
</dbReference>
<dbReference type="EMBL" id="CACRZD030000017">
    <property type="protein sequence ID" value="CAA6672865.1"/>
    <property type="molecule type" value="Genomic_DNA"/>
</dbReference>
<dbReference type="GO" id="GO:0016226">
    <property type="term" value="P:iron-sulfur cluster assembly"/>
    <property type="evidence" value="ECO:0007669"/>
    <property type="project" value="UniProtKB-UniRule"/>
</dbReference>
<protein>
    <recommendedName>
        <fullName evidence="4">MMS19 nucleotide excision repair protein</fullName>
    </recommendedName>
</protein>
<keyword evidence="3 4" id="KW-0539">Nucleus</keyword>
<dbReference type="EMBL" id="LR743604">
    <property type="protein sequence ID" value="CAA2633800.1"/>
    <property type="molecule type" value="Genomic_DNA"/>
</dbReference>
<accession>A0A7I8JSY0</accession>
<organism evidence="7">
    <name type="scientific">Spirodela intermedia</name>
    <name type="common">Intermediate duckweed</name>
    <dbReference type="NCBI Taxonomy" id="51605"/>
    <lineage>
        <taxon>Eukaryota</taxon>
        <taxon>Viridiplantae</taxon>
        <taxon>Streptophyta</taxon>
        <taxon>Embryophyta</taxon>
        <taxon>Tracheophyta</taxon>
        <taxon>Spermatophyta</taxon>
        <taxon>Magnoliopsida</taxon>
        <taxon>Liliopsida</taxon>
        <taxon>Araceae</taxon>
        <taxon>Lemnoideae</taxon>
        <taxon>Spirodela</taxon>
    </lineage>
</organism>
<dbReference type="PANTHER" id="PTHR12891">
    <property type="entry name" value="DNA REPAIR/TRANSCRIPTION PROTEIN MET18/MMS19"/>
    <property type="match status" value="1"/>
</dbReference>
<evidence type="ECO:0000256" key="1">
    <source>
        <dbReference type="ARBA" id="ARBA00004123"/>
    </source>
</evidence>
<dbReference type="GO" id="GO:0097361">
    <property type="term" value="C:cytosolic [4Fe-4S] assembly targeting complex"/>
    <property type="evidence" value="ECO:0007669"/>
    <property type="project" value="UniProtKB-UniRule"/>
</dbReference>
<keyword evidence="8" id="KW-1185">Reference proteome</keyword>
<dbReference type="Pfam" id="PF12460">
    <property type="entry name" value="MMS19_C"/>
    <property type="match status" value="1"/>
</dbReference>
<gene>
    <name evidence="7" type="ORF">SI7747_17019281</name>
</gene>
<reference evidence="7 8" key="1">
    <citation type="submission" date="2019-12" db="EMBL/GenBank/DDBJ databases">
        <authorList>
            <person name="Scholz U."/>
            <person name="Mascher M."/>
            <person name="Fiebig A."/>
        </authorList>
    </citation>
    <scope>NUCLEOTIDE SEQUENCE</scope>
</reference>
<dbReference type="PANTHER" id="PTHR12891:SF0">
    <property type="entry name" value="MMS19 NUCLEOTIDE EXCISION REPAIR PROTEIN HOMOLOG"/>
    <property type="match status" value="1"/>
</dbReference>
<dbReference type="GO" id="GO:0051604">
    <property type="term" value="P:protein maturation"/>
    <property type="evidence" value="ECO:0007669"/>
    <property type="project" value="UniProtKB-UniRule"/>
</dbReference>
<dbReference type="SUPFAM" id="SSF48371">
    <property type="entry name" value="ARM repeat"/>
    <property type="match status" value="1"/>
</dbReference>